<keyword evidence="3" id="KW-1185">Reference proteome</keyword>
<evidence type="ECO:0000313" key="3">
    <source>
        <dbReference type="Proteomes" id="UP001627284"/>
    </source>
</evidence>
<organism evidence="2 3">
    <name type="scientific">Solanum stoloniferum</name>
    <dbReference type="NCBI Taxonomy" id="62892"/>
    <lineage>
        <taxon>Eukaryota</taxon>
        <taxon>Viridiplantae</taxon>
        <taxon>Streptophyta</taxon>
        <taxon>Embryophyta</taxon>
        <taxon>Tracheophyta</taxon>
        <taxon>Spermatophyta</taxon>
        <taxon>Magnoliopsida</taxon>
        <taxon>eudicotyledons</taxon>
        <taxon>Gunneridae</taxon>
        <taxon>Pentapetalae</taxon>
        <taxon>asterids</taxon>
        <taxon>lamiids</taxon>
        <taxon>Solanales</taxon>
        <taxon>Solanaceae</taxon>
        <taxon>Solanoideae</taxon>
        <taxon>Solaneae</taxon>
        <taxon>Solanum</taxon>
    </lineage>
</organism>
<evidence type="ECO:0000313" key="2">
    <source>
        <dbReference type="EMBL" id="KAL3350653.1"/>
    </source>
</evidence>
<proteinExistence type="predicted"/>
<feature type="region of interest" description="Disordered" evidence="1">
    <location>
        <begin position="1"/>
        <end position="42"/>
    </location>
</feature>
<gene>
    <name evidence="2" type="ORF">AABB24_023200</name>
</gene>
<dbReference type="EMBL" id="JBJKTR010000013">
    <property type="protein sequence ID" value="KAL3350652.1"/>
    <property type="molecule type" value="Genomic_DNA"/>
</dbReference>
<feature type="compositionally biased region" description="Acidic residues" evidence="1">
    <location>
        <begin position="22"/>
        <end position="37"/>
    </location>
</feature>
<reference evidence="2 3" key="1">
    <citation type="submission" date="2024-05" db="EMBL/GenBank/DDBJ databases">
        <title>De novo assembly of an allotetraploid wild potato.</title>
        <authorList>
            <person name="Hosaka A.J."/>
        </authorList>
    </citation>
    <scope>NUCLEOTIDE SEQUENCE [LARGE SCALE GENOMIC DNA]</scope>
    <source>
        <tissue evidence="2">Young leaves</tissue>
    </source>
</reference>
<evidence type="ECO:0000256" key="1">
    <source>
        <dbReference type="SAM" id="MobiDB-lite"/>
    </source>
</evidence>
<sequence>MTGKTFVKIDKAPRSKHKHVEETEEEEYEDEEAEEERNEWTGTVKKKASCSKAGYQKATARKVRDSHDQFGADIFKSGHATQPRNPYFIAKLQAKRRDQLVIKSQ</sequence>
<protein>
    <submittedName>
        <fullName evidence="2">Uncharacterized protein</fullName>
    </submittedName>
</protein>
<name>A0ABD2T337_9SOLN</name>
<dbReference type="Proteomes" id="UP001627284">
    <property type="component" value="Unassembled WGS sequence"/>
</dbReference>
<dbReference type="EMBL" id="JBJKTR010000013">
    <property type="protein sequence ID" value="KAL3350653.1"/>
    <property type="molecule type" value="Genomic_DNA"/>
</dbReference>
<dbReference type="AlphaFoldDB" id="A0ABD2T337"/>
<comment type="caution">
    <text evidence="2">The sequence shown here is derived from an EMBL/GenBank/DDBJ whole genome shotgun (WGS) entry which is preliminary data.</text>
</comment>
<accession>A0ABD2T337</accession>